<dbReference type="PANTHER" id="PTHR43111">
    <property type="entry name" value="ALDEHYDE DEHYDROGENASE B-RELATED"/>
    <property type="match status" value="1"/>
</dbReference>
<dbReference type="InterPro" id="IPR029510">
    <property type="entry name" value="Ald_DH_CS_GLU"/>
</dbReference>
<accession>A0A8T4IWP0</accession>
<dbReference type="InterPro" id="IPR016162">
    <property type="entry name" value="Ald_DH_N"/>
</dbReference>
<comment type="caution">
    <text evidence="6">The sequence shown here is derived from an EMBL/GenBank/DDBJ whole genome shotgun (WGS) entry which is preliminary data.</text>
</comment>
<feature type="active site" evidence="3">
    <location>
        <position position="263"/>
    </location>
</feature>
<reference evidence="6" key="1">
    <citation type="submission" date="2021-04" db="EMBL/GenBank/DDBJ databases">
        <title>Sequencing of actinobacteria type strains.</title>
        <authorList>
            <person name="Nguyen G.-S."/>
            <person name="Wentzel A."/>
        </authorList>
    </citation>
    <scope>NUCLEOTIDE SEQUENCE</scope>
    <source>
        <strain evidence="6">DSM 42095</strain>
    </source>
</reference>
<dbReference type="AlphaFoldDB" id="A0A8T4IWP0"/>
<dbReference type="InterPro" id="IPR016161">
    <property type="entry name" value="Ald_DH/histidinol_DH"/>
</dbReference>
<evidence type="ECO:0000259" key="5">
    <source>
        <dbReference type="Pfam" id="PF00171"/>
    </source>
</evidence>
<dbReference type="Gene3D" id="3.40.605.10">
    <property type="entry name" value="Aldehyde Dehydrogenase, Chain A, domain 1"/>
    <property type="match status" value="1"/>
</dbReference>
<evidence type="ECO:0000256" key="3">
    <source>
        <dbReference type="PROSITE-ProRule" id="PRU10007"/>
    </source>
</evidence>
<dbReference type="InterPro" id="IPR015590">
    <property type="entry name" value="Aldehyde_DH_dom"/>
</dbReference>
<dbReference type="PROSITE" id="PS00687">
    <property type="entry name" value="ALDEHYDE_DEHYDR_GLU"/>
    <property type="match status" value="1"/>
</dbReference>
<protein>
    <submittedName>
        <fullName evidence="6">Aldehyde dehydrogenase family protein</fullName>
    </submittedName>
</protein>
<evidence type="ECO:0000256" key="1">
    <source>
        <dbReference type="ARBA" id="ARBA00009986"/>
    </source>
</evidence>
<keyword evidence="2 4" id="KW-0560">Oxidoreductase</keyword>
<name>A0A8T4IWP0_9ACTN</name>
<dbReference type="GO" id="GO:0016620">
    <property type="term" value="F:oxidoreductase activity, acting on the aldehyde or oxo group of donors, NAD or NADP as acceptor"/>
    <property type="evidence" value="ECO:0007669"/>
    <property type="project" value="InterPro"/>
</dbReference>
<comment type="similarity">
    <text evidence="1 4">Belongs to the aldehyde dehydrogenase family.</text>
</comment>
<dbReference type="Gene3D" id="3.40.309.10">
    <property type="entry name" value="Aldehyde Dehydrogenase, Chain A, domain 2"/>
    <property type="match status" value="1"/>
</dbReference>
<feature type="domain" description="Aldehyde dehydrogenase" evidence="5">
    <location>
        <begin position="30"/>
        <end position="495"/>
    </location>
</feature>
<dbReference type="Proteomes" id="UP000675554">
    <property type="component" value="Unassembled WGS sequence"/>
</dbReference>
<dbReference type="Pfam" id="PF00171">
    <property type="entry name" value="Aldedh"/>
    <property type="match status" value="1"/>
</dbReference>
<evidence type="ECO:0000256" key="2">
    <source>
        <dbReference type="ARBA" id="ARBA00023002"/>
    </source>
</evidence>
<dbReference type="EMBL" id="JAGSMN010000231">
    <property type="protein sequence ID" value="MBR7673644.1"/>
    <property type="molecule type" value="Genomic_DNA"/>
</dbReference>
<dbReference type="FunFam" id="3.40.605.10:FF:000001">
    <property type="entry name" value="Aldehyde dehydrogenase 1"/>
    <property type="match status" value="1"/>
</dbReference>
<keyword evidence="7" id="KW-1185">Reference proteome</keyword>
<dbReference type="PROSITE" id="PS00070">
    <property type="entry name" value="ALDEHYDE_DEHYDR_CYS"/>
    <property type="match status" value="1"/>
</dbReference>
<gene>
    <name evidence="6" type="ORF">KDA82_11560</name>
</gene>
<sequence length="507" mass="55043">MSRYAAPGTDGALMSYQSRYDHWIGGTYVAPKQGGYFENPSPVNGRSFTEVARGTADDVERAIDAAHAAAGQWGRTPAAERAQVLNRIADRMEENLEQLAVAESWENGKPVRETLAADIPLAIDHFRYFAGAVRAQEGSLSEIDEDTVAYHFHEPLGVVAQIIPWNFPILMAVWKLAPALAAGNAVVLKPAEQTPASVHYWMSLVADLLPPGVVNIVNGFGAEAGKPLASSPRVAKVAFTGETTTGRLIMQYASENLKPVTLELGGKSPNLFFDDVSDDSDDFYDKALEGFTMFALNQGEVCTCPSRALIQQGHYRGFLEAGTARTERIVQGHPLDTETMVGAQASNDQLEKILSYLDIGQKEGARVVTGGARAELGGELEGGYYVQPTILEGSNQMRVFQEEIFGPVVSVTPFTDFADAIATANDTLYGLGAGVWTRDGNTAYRAGRAIQAGRVWTNCYHAYPAHAAFGGYKQSGIGRENHKMMLDHYQQTKNILTSYSPKKLGFF</sequence>
<dbReference type="InterPro" id="IPR016160">
    <property type="entry name" value="Ald_DH_CS_CYS"/>
</dbReference>
<organism evidence="6 7">
    <name type="scientific">Streptomyces daliensis</name>
    <dbReference type="NCBI Taxonomy" id="299421"/>
    <lineage>
        <taxon>Bacteria</taxon>
        <taxon>Bacillati</taxon>
        <taxon>Actinomycetota</taxon>
        <taxon>Actinomycetes</taxon>
        <taxon>Kitasatosporales</taxon>
        <taxon>Streptomycetaceae</taxon>
        <taxon>Streptomyces</taxon>
    </lineage>
</organism>
<evidence type="ECO:0000313" key="7">
    <source>
        <dbReference type="Proteomes" id="UP000675554"/>
    </source>
</evidence>
<proteinExistence type="inferred from homology"/>
<dbReference type="InterPro" id="IPR016163">
    <property type="entry name" value="Ald_DH_C"/>
</dbReference>
<dbReference type="SUPFAM" id="SSF53720">
    <property type="entry name" value="ALDH-like"/>
    <property type="match status" value="1"/>
</dbReference>
<evidence type="ECO:0000313" key="6">
    <source>
        <dbReference type="EMBL" id="MBR7673644.1"/>
    </source>
</evidence>
<dbReference type="PANTHER" id="PTHR43111:SF1">
    <property type="entry name" value="ALDEHYDE DEHYDROGENASE B-RELATED"/>
    <property type="match status" value="1"/>
</dbReference>
<evidence type="ECO:0000256" key="4">
    <source>
        <dbReference type="RuleBase" id="RU003345"/>
    </source>
</evidence>